<evidence type="ECO:0000313" key="13">
    <source>
        <dbReference type="Proteomes" id="UP000054144"/>
    </source>
</evidence>
<dbReference type="OrthoDB" id="1689567at2759"/>
<feature type="transmembrane region" description="Helical" evidence="8">
    <location>
        <begin position="116"/>
        <end position="138"/>
    </location>
</feature>
<organism evidence="12 13">
    <name type="scientific">Fistulina hepatica ATCC 64428</name>
    <dbReference type="NCBI Taxonomy" id="1128425"/>
    <lineage>
        <taxon>Eukaryota</taxon>
        <taxon>Fungi</taxon>
        <taxon>Dikarya</taxon>
        <taxon>Basidiomycota</taxon>
        <taxon>Agaricomycotina</taxon>
        <taxon>Agaricomycetes</taxon>
        <taxon>Agaricomycetidae</taxon>
        <taxon>Agaricales</taxon>
        <taxon>Fistulinaceae</taxon>
        <taxon>Fistulina</taxon>
    </lineage>
</organism>
<evidence type="ECO:0000259" key="9">
    <source>
        <dbReference type="Pfam" id="PF02714"/>
    </source>
</evidence>
<feature type="transmembrane region" description="Helical" evidence="8">
    <location>
        <begin position="802"/>
        <end position="828"/>
    </location>
</feature>
<dbReference type="Pfam" id="PF02714">
    <property type="entry name" value="RSN1_7TM"/>
    <property type="match status" value="1"/>
</dbReference>
<dbReference type="Pfam" id="PF14703">
    <property type="entry name" value="PHM7_cyt"/>
    <property type="match status" value="1"/>
</dbReference>
<sequence length="1331" mass="149883">MGDLQTRPFSKNYSGLINQSVIAVAISTICLTAHEVMRRRRRGKGKTHPEPGLGSRETWEFGYLYQARSWARIPTPPSPVGWPLAWVREVVKFPESEMNRLRGIDATLYVRFLRGCFWFVLLHTFTTFPILLPIHVHFSDDSVSPLSMTRASISSLVMTTQGKRLLWIHIVLLYWITISWLCTLLWICNGTFRLRKANIKARAERSLQSSSQQYFPHPHSQLGFADVGAPDNLSDGLRLRTVIVTNVPPLLRNEKELKEYFEYYMTKELSVPAVGLVSSSTPGFFNKTFSFLFNRAKKLPAQLASSDTADSNKADIYVAAPNVERVVVVRKMTELASLLERREEILRSLETAHIKLAKKTLLAVRDAMLRKAANKPLIPQNTSRAAAVVQQQRRSVVDNSEARMAEQDEACTDEQRMEQLISVLGPFVRQFGLLSATPGLGPRLSGAFDRLRGKRGDSTDSEGYPPEYVSDDNTNSTKTVWDALLELTRDSLDAYQPLINLSHLFRGKIVPSIDYYTAKLNLITSLVTESRAKSVSDYQPVSTAFVTFEHPEDAFKACKYLAVHPNNPLLCLVAMAPAYDDIDWLRMMKSGYGVEFVKDWVINIGVWAFTLFWLFPLSLLVGLVSIQNISTFWPQLQAYLDKHQWQEEIIQSFLPTLLVALLTLLIPLILLLIAKKAQRLSTQSAMHGILMSRYYKFLIVNVLVFFCVGTAALQSVLESFKSDADTKANVLEIVADSFPTAGPFYVGWLIFTTAMHVGFEIALLGLPLILYPKTRSQVTPRQRAQGIQPRTLNFYYWLPNHLLVLHVVLLFAVLNPVVIPFGAIYYFVQAGVIKNQLLHVYSKDYELNGQVLMIRMVRYSLDGRLTRLIRFQFQVDDELEASVLCVEQAAEGSESSHQQCDDRALMAPSRRSRPTSMRTWRRLPSWLNFTASEHRRRPLRRPPIPFTRSEVEGGFTRLPSCAPTIQLLHDEVQIGSSVDLVSPDSRVAAISLCSDPLQISTDPPDGGDDLQKPVVSHEPIKPWDDQYTVDMMYDNPFYTRAISNALWLPRDPFGVLDLDDTVDVHRSLTVEVLAGQLGTWFGASSSVVPSPEPLASSPEPADSPRLHPSTSPASMSIRTAGRSHIQYDGSEEIDLPPTISRRVTSHEMDVEHAAPVTKSSFSKRMRKVSFGERYRRRKTGDRLYPPGFPFRSFSDNQQTVRRVRSASQLPSLHSSSFLTRIRSTDLELGFRRDPAGHAPSDTLHTSASEISIPLSHHLVRAVNISSHQAILNEVLAEEETALLNRRLDEVAETEAVRLQPKKSWITSWLYNKPNVSTTSPPPTDNSAPSAP</sequence>
<comment type="similarity">
    <text evidence="2">Belongs to the CSC1 (TC 1.A.17) family.</text>
</comment>
<evidence type="ECO:0000256" key="7">
    <source>
        <dbReference type="SAM" id="MobiDB-lite"/>
    </source>
</evidence>
<dbReference type="Pfam" id="PF13967">
    <property type="entry name" value="RSN1_TM"/>
    <property type="match status" value="1"/>
</dbReference>
<accession>A0A0D7A144</accession>
<feature type="transmembrane region" description="Helical" evidence="8">
    <location>
        <begin position="694"/>
        <end position="717"/>
    </location>
</feature>
<dbReference type="Proteomes" id="UP000054144">
    <property type="component" value="Unassembled WGS sequence"/>
</dbReference>
<feature type="transmembrane region" description="Helical" evidence="8">
    <location>
        <begin position="745"/>
        <end position="771"/>
    </location>
</feature>
<evidence type="ECO:0000256" key="5">
    <source>
        <dbReference type="ARBA" id="ARBA00022989"/>
    </source>
</evidence>
<gene>
    <name evidence="12" type="ORF">FISHEDRAFT_67315</name>
</gene>
<reference evidence="12 13" key="1">
    <citation type="journal article" date="2015" name="Fungal Genet. Biol.">
        <title>Evolution of novel wood decay mechanisms in Agaricales revealed by the genome sequences of Fistulina hepatica and Cylindrobasidium torrendii.</title>
        <authorList>
            <person name="Floudas D."/>
            <person name="Held B.W."/>
            <person name="Riley R."/>
            <person name="Nagy L.G."/>
            <person name="Koehler G."/>
            <person name="Ransdell A.S."/>
            <person name="Younus H."/>
            <person name="Chow J."/>
            <person name="Chiniquy J."/>
            <person name="Lipzen A."/>
            <person name="Tritt A."/>
            <person name="Sun H."/>
            <person name="Haridas S."/>
            <person name="LaButti K."/>
            <person name="Ohm R.A."/>
            <person name="Kues U."/>
            <person name="Blanchette R.A."/>
            <person name="Grigoriev I.V."/>
            <person name="Minto R.E."/>
            <person name="Hibbett D.S."/>
        </authorList>
    </citation>
    <scope>NUCLEOTIDE SEQUENCE [LARGE SCALE GENOMIC DNA]</scope>
    <source>
        <strain evidence="12 13">ATCC 64428</strain>
    </source>
</reference>
<feature type="transmembrane region" description="Helical" evidence="8">
    <location>
        <begin position="16"/>
        <end position="36"/>
    </location>
</feature>
<keyword evidence="13" id="KW-1185">Reference proteome</keyword>
<feature type="compositionally biased region" description="Low complexity" evidence="7">
    <location>
        <begin position="1088"/>
        <end position="1100"/>
    </location>
</feature>
<keyword evidence="3" id="KW-0813">Transport</keyword>
<feature type="transmembrane region" description="Helical" evidence="8">
    <location>
        <begin position="166"/>
        <end position="188"/>
    </location>
</feature>
<evidence type="ECO:0000256" key="4">
    <source>
        <dbReference type="ARBA" id="ARBA00022692"/>
    </source>
</evidence>
<dbReference type="InterPro" id="IPR027815">
    <property type="entry name" value="CSC1/OSCA1-like_cyt"/>
</dbReference>
<dbReference type="InterPro" id="IPR032880">
    <property type="entry name" value="CSC1/OSCA1-like_N"/>
</dbReference>
<feature type="domain" description="CSC1/OSCA1-like cytosolic" evidence="11">
    <location>
        <begin position="322"/>
        <end position="584"/>
    </location>
</feature>
<protein>
    <submittedName>
        <fullName evidence="12">DUF221-domain-containing protein</fullName>
    </submittedName>
</protein>
<feature type="domain" description="CSC1/OSCA1-like N-terminal transmembrane" evidence="10">
    <location>
        <begin position="62"/>
        <end position="186"/>
    </location>
</feature>
<evidence type="ECO:0000256" key="3">
    <source>
        <dbReference type="ARBA" id="ARBA00022448"/>
    </source>
</evidence>
<dbReference type="PANTHER" id="PTHR13018:SF139">
    <property type="entry name" value="PHOSPHATE METABOLISM PROTEIN 7"/>
    <property type="match status" value="1"/>
</dbReference>
<name>A0A0D7A144_9AGAR</name>
<evidence type="ECO:0000259" key="11">
    <source>
        <dbReference type="Pfam" id="PF14703"/>
    </source>
</evidence>
<dbReference type="GO" id="GO:0005227">
    <property type="term" value="F:calcium-activated cation channel activity"/>
    <property type="evidence" value="ECO:0007669"/>
    <property type="project" value="InterPro"/>
</dbReference>
<feature type="region of interest" description="Disordered" evidence="7">
    <location>
        <begin position="451"/>
        <end position="471"/>
    </location>
</feature>
<evidence type="ECO:0000256" key="8">
    <source>
        <dbReference type="SAM" id="Phobius"/>
    </source>
</evidence>
<dbReference type="InterPro" id="IPR003864">
    <property type="entry name" value="CSC1/OSCA1-like_7TM"/>
</dbReference>
<comment type="subcellular location">
    <subcellularLocation>
        <location evidence="1">Membrane</location>
        <topology evidence="1">Multi-pass membrane protein</topology>
    </subcellularLocation>
</comment>
<proteinExistence type="inferred from homology"/>
<evidence type="ECO:0000256" key="1">
    <source>
        <dbReference type="ARBA" id="ARBA00004141"/>
    </source>
</evidence>
<dbReference type="PANTHER" id="PTHR13018">
    <property type="entry name" value="PROBABLE MEMBRANE PROTEIN DUF221-RELATED"/>
    <property type="match status" value="1"/>
</dbReference>
<feature type="transmembrane region" description="Helical" evidence="8">
    <location>
        <begin position="649"/>
        <end position="673"/>
    </location>
</feature>
<keyword evidence="5 8" id="KW-1133">Transmembrane helix</keyword>
<feature type="domain" description="CSC1/OSCA1-like 7TM region" evidence="9">
    <location>
        <begin position="599"/>
        <end position="852"/>
    </location>
</feature>
<feature type="region of interest" description="Disordered" evidence="7">
    <location>
        <begin position="1088"/>
        <end position="1115"/>
    </location>
</feature>
<dbReference type="EMBL" id="KN882065">
    <property type="protein sequence ID" value="KIY44762.1"/>
    <property type="molecule type" value="Genomic_DNA"/>
</dbReference>
<evidence type="ECO:0000256" key="6">
    <source>
        <dbReference type="ARBA" id="ARBA00023136"/>
    </source>
</evidence>
<feature type="transmembrane region" description="Helical" evidence="8">
    <location>
        <begin position="606"/>
        <end position="629"/>
    </location>
</feature>
<evidence type="ECO:0000259" key="10">
    <source>
        <dbReference type="Pfam" id="PF13967"/>
    </source>
</evidence>
<dbReference type="InterPro" id="IPR045122">
    <property type="entry name" value="Csc1-like"/>
</dbReference>
<keyword evidence="4 8" id="KW-0812">Transmembrane</keyword>
<evidence type="ECO:0000313" key="12">
    <source>
        <dbReference type="EMBL" id="KIY44762.1"/>
    </source>
</evidence>
<evidence type="ECO:0000256" key="2">
    <source>
        <dbReference type="ARBA" id="ARBA00007779"/>
    </source>
</evidence>
<keyword evidence="6 8" id="KW-0472">Membrane</keyword>
<dbReference type="GO" id="GO:0005886">
    <property type="term" value="C:plasma membrane"/>
    <property type="evidence" value="ECO:0007669"/>
    <property type="project" value="TreeGrafter"/>
</dbReference>